<keyword evidence="3" id="KW-1185">Reference proteome</keyword>
<reference evidence="2 3" key="1">
    <citation type="journal article" date="2014" name="Nature">
        <title>The genome of the recently domesticated crop plant sugar beet (Beta vulgaris).</title>
        <authorList>
            <person name="Dohm J.C."/>
            <person name="Minoche A.E."/>
            <person name="Holtgrawe D."/>
            <person name="Capella-Gutierrez S."/>
            <person name="Zakrzewski F."/>
            <person name="Tafer H."/>
            <person name="Rupp O."/>
            <person name="Sorensen T.R."/>
            <person name="Stracke R."/>
            <person name="Reinhardt R."/>
            <person name="Goesmann A."/>
            <person name="Kraft T."/>
            <person name="Schulz B."/>
            <person name="Stadler P.F."/>
            <person name="Schmidt T."/>
            <person name="Gabaldon T."/>
            <person name="Lehrach H."/>
            <person name="Weisshaar B."/>
            <person name="Himmelbauer H."/>
        </authorList>
    </citation>
    <scope>NUCLEOTIDE SEQUENCE [LARGE SCALE GENOMIC DNA]</scope>
    <source>
        <tissue evidence="2">Taproot</tissue>
    </source>
</reference>
<keyword evidence="1" id="KW-0175">Coiled coil</keyword>
<dbReference type="OrthoDB" id="7760980at2759"/>
<proteinExistence type="predicted"/>
<gene>
    <name evidence="2" type="ORF">BVRB_023370</name>
</gene>
<dbReference type="Proteomes" id="UP000035740">
    <property type="component" value="Unassembled WGS sequence"/>
</dbReference>
<feature type="coiled-coil region" evidence="1">
    <location>
        <begin position="80"/>
        <end position="107"/>
    </location>
</feature>
<name>A0A0J8B306_BETVV</name>
<accession>A0A0J8B306</accession>
<evidence type="ECO:0000313" key="2">
    <source>
        <dbReference type="EMBL" id="KMS94243.1"/>
    </source>
</evidence>
<protein>
    <submittedName>
        <fullName evidence="2">Uncharacterized protein</fullName>
    </submittedName>
</protein>
<sequence length="166" mass="18708">LKAERDIHYTSYQDLYAKFRDIRQKETASLTRSSSKARDNARRLRAALETCQRILKIATVVEKAQTQQERTDRQPVIDQLSRAQVDIIEAKKRRDVIRNENEQLRALLAKSMESINIGANTVDGPNPLLIVNGRSGVQTLSRLGRHRPTVVDAGMIAKAYAIQTGV</sequence>
<dbReference type="EMBL" id="KQ094981">
    <property type="protein sequence ID" value="KMS94243.1"/>
    <property type="molecule type" value="Genomic_DNA"/>
</dbReference>
<evidence type="ECO:0000313" key="3">
    <source>
        <dbReference type="Proteomes" id="UP000035740"/>
    </source>
</evidence>
<evidence type="ECO:0000256" key="1">
    <source>
        <dbReference type="SAM" id="Coils"/>
    </source>
</evidence>
<dbReference type="AlphaFoldDB" id="A0A0J8B306"/>
<organism evidence="2 3">
    <name type="scientific">Beta vulgaris subsp. vulgaris</name>
    <name type="common">Beet</name>
    <dbReference type="NCBI Taxonomy" id="3555"/>
    <lineage>
        <taxon>Eukaryota</taxon>
        <taxon>Viridiplantae</taxon>
        <taxon>Streptophyta</taxon>
        <taxon>Embryophyta</taxon>
        <taxon>Tracheophyta</taxon>
        <taxon>Spermatophyta</taxon>
        <taxon>Magnoliopsida</taxon>
        <taxon>eudicotyledons</taxon>
        <taxon>Gunneridae</taxon>
        <taxon>Pentapetalae</taxon>
        <taxon>Caryophyllales</taxon>
        <taxon>Chenopodiaceae</taxon>
        <taxon>Betoideae</taxon>
        <taxon>Beta</taxon>
    </lineage>
</organism>
<feature type="non-terminal residue" evidence="2">
    <location>
        <position position="1"/>
    </location>
</feature>